<dbReference type="Proteomes" id="UP001596116">
    <property type="component" value="Unassembled WGS sequence"/>
</dbReference>
<proteinExistence type="predicted"/>
<comment type="caution">
    <text evidence="1">The sequence shown here is derived from an EMBL/GenBank/DDBJ whole genome shotgun (WGS) entry which is preliminary data.</text>
</comment>
<name>A0ABW1KV49_9PROT</name>
<dbReference type="EMBL" id="JBHPON010000002">
    <property type="protein sequence ID" value="MFC6036001.1"/>
    <property type="molecule type" value="Genomic_DNA"/>
</dbReference>
<organism evidence="1 2">
    <name type="scientific">Hyphococcus aureus</name>
    <dbReference type="NCBI Taxonomy" id="2666033"/>
    <lineage>
        <taxon>Bacteria</taxon>
        <taxon>Pseudomonadati</taxon>
        <taxon>Pseudomonadota</taxon>
        <taxon>Alphaproteobacteria</taxon>
        <taxon>Parvularculales</taxon>
        <taxon>Parvularculaceae</taxon>
        <taxon>Hyphococcus</taxon>
    </lineage>
</organism>
<gene>
    <name evidence="1" type="ORF">ACFMB1_10630</name>
</gene>
<reference evidence="1 2" key="1">
    <citation type="submission" date="2024-09" db="EMBL/GenBank/DDBJ databases">
        <authorList>
            <person name="Zhang Z.-H."/>
        </authorList>
    </citation>
    <scope>NUCLEOTIDE SEQUENCE [LARGE SCALE GENOMIC DNA]</scope>
    <source>
        <strain evidence="1 2">HHTR114</strain>
    </source>
</reference>
<keyword evidence="2" id="KW-1185">Reference proteome</keyword>
<dbReference type="RefSeq" id="WP_379882774.1">
    <property type="nucleotide sequence ID" value="NZ_JBHPON010000002.1"/>
</dbReference>
<protein>
    <submittedName>
        <fullName evidence="1">Uncharacterized protein</fullName>
    </submittedName>
</protein>
<sequence length="172" mass="18765">MKWLVPLSAFQTLLLVMLGLHAIKLDMRTDQLVESVDTLNKDLQQTSPAAAPIEWAEAATVGANLTADDIRMIIREEYQTIAAEDGAVAPVQRAASASPAPQQTASYNQGQTLLTQSAIDQDLEIYKKRGSISTIEMDQLHAQIAELPPEARRAALIRLTRAINSGEIKGQF</sequence>
<evidence type="ECO:0000313" key="2">
    <source>
        <dbReference type="Proteomes" id="UP001596116"/>
    </source>
</evidence>
<evidence type="ECO:0000313" key="1">
    <source>
        <dbReference type="EMBL" id="MFC6036001.1"/>
    </source>
</evidence>
<accession>A0ABW1KV49</accession>